<dbReference type="GO" id="GO:0016491">
    <property type="term" value="F:oxidoreductase activity"/>
    <property type="evidence" value="ECO:0007669"/>
    <property type="project" value="UniProtKB-KW"/>
</dbReference>
<evidence type="ECO:0000256" key="6">
    <source>
        <dbReference type="ARBA" id="ARBA00023002"/>
    </source>
</evidence>
<gene>
    <name evidence="10" type="ORF">SAMN04487931_106191</name>
</gene>
<keyword evidence="8" id="KW-0411">Iron-sulfur</keyword>
<name>A0A1H2HE55_9BACT</name>
<keyword evidence="5" id="KW-0285">Flavoprotein</keyword>
<evidence type="ECO:0000256" key="2">
    <source>
        <dbReference type="ARBA" id="ARBA00006561"/>
    </source>
</evidence>
<dbReference type="InterPro" id="IPR017900">
    <property type="entry name" value="4Fe4S_Fe_S_CS"/>
</dbReference>
<keyword evidence="5" id="KW-0274">FAD</keyword>
<evidence type="ECO:0000256" key="1">
    <source>
        <dbReference type="ARBA" id="ARBA00001974"/>
    </source>
</evidence>
<dbReference type="SUPFAM" id="SSF51905">
    <property type="entry name" value="FAD/NAD(P)-binding domain"/>
    <property type="match status" value="1"/>
</dbReference>
<comment type="cofactor">
    <cofactor evidence="1">
        <name>FAD</name>
        <dbReference type="ChEBI" id="CHEBI:57692"/>
    </cofactor>
</comment>
<dbReference type="PANTHER" id="PTHR43498">
    <property type="entry name" value="FERREDOXIN:COB-COM HETERODISULFIDE REDUCTASE SUBUNIT A"/>
    <property type="match status" value="1"/>
</dbReference>
<keyword evidence="3" id="KW-0004">4Fe-4S</keyword>
<dbReference type="Gene3D" id="3.50.50.60">
    <property type="entry name" value="FAD/NAD(P)-binding domain"/>
    <property type="match status" value="4"/>
</dbReference>
<dbReference type="InterPro" id="IPR028261">
    <property type="entry name" value="DPD_II"/>
</dbReference>
<dbReference type="Gene3D" id="3.30.70.20">
    <property type="match status" value="1"/>
</dbReference>
<evidence type="ECO:0000256" key="3">
    <source>
        <dbReference type="ARBA" id="ARBA00022485"/>
    </source>
</evidence>
<feature type="domain" description="4Fe-4S ferredoxin-type" evidence="9">
    <location>
        <begin position="1340"/>
        <end position="1369"/>
    </location>
</feature>
<dbReference type="Pfam" id="PF00037">
    <property type="entry name" value="Fer4"/>
    <property type="match status" value="2"/>
</dbReference>
<dbReference type="SUPFAM" id="SSF51971">
    <property type="entry name" value="Nucleotide-binding domain"/>
    <property type="match status" value="3"/>
</dbReference>
<feature type="domain" description="4Fe-4S ferredoxin-type" evidence="9">
    <location>
        <begin position="1370"/>
        <end position="1399"/>
    </location>
</feature>
<evidence type="ECO:0000313" key="10">
    <source>
        <dbReference type="EMBL" id="SDU30066.1"/>
    </source>
</evidence>
<evidence type="ECO:0000256" key="8">
    <source>
        <dbReference type="ARBA" id="ARBA00023014"/>
    </source>
</evidence>
<dbReference type="InterPro" id="IPR009051">
    <property type="entry name" value="Helical_ferredxn"/>
</dbReference>
<keyword evidence="4" id="KW-0479">Metal-binding</keyword>
<dbReference type="PANTHER" id="PTHR43498:SF1">
    <property type="entry name" value="COB--COM HETERODISULFIDE REDUCTASE IRON-SULFUR SUBUNIT A"/>
    <property type="match status" value="1"/>
</dbReference>
<dbReference type="PRINTS" id="PR00419">
    <property type="entry name" value="ADXRDTASE"/>
</dbReference>
<feature type="domain" description="4Fe-4S ferredoxin-type" evidence="9">
    <location>
        <begin position="40"/>
        <end position="69"/>
    </location>
</feature>
<dbReference type="PROSITE" id="PS00198">
    <property type="entry name" value="4FE4S_FER_1"/>
    <property type="match status" value="2"/>
</dbReference>
<protein>
    <submittedName>
        <fullName evidence="10">NADPH-dependent glutamate synthase beta chain</fullName>
    </submittedName>
</protein>
<sequence>MISPKLVEVGRHLNIELLTNTELLEVDGQEGNFTARVKENPRFVDLLKCTSCGECAKVCPVEVPSEHNQGLAPRKAVFKQYEQAIPGAYGISKRSTAPCKATCPAHVSIQGFIALMNQGNYAQALKLFKQEHPFPGSCGRVCHHPCEAVCTRGDADEPLAIQYLHRYLAELDFEEDDPYIPEVEEKRDEKVAIVGSGPAGLTTAYYMAQKGYTVTIFEKLPVKGGMMAVGIPEYRLPKAELAKEIDVIEKLGVEIQTSVEFGRDVTLESLKKDGYSSLFMATGLHGSRGLGVKGEDLDGVIKGVEFLRDAALGTAEKLTGKVMVIGGGNVAVDVALTARRLGSDDVTMVCLEKRDEMPAWDYEIEEAIEEKVKIINSLGPIRFIEANGKVGEVEFQECTSVFDENGRFNPRYDDCKLTCYEADTVIVAIGQMGVLDFADEQGIALTPPGGLEADPVTLQTPIDWVFAGGDAFYGPKSVVDAIASGKTAAQSMHRFINGEDLMEGREEKSWDYEKPDIDNVPRLQRPIPAKISVEEREGNFREVTLNLAKEAIDKEAARCLSCGICSECYQCVDACLAGAINHEEQPKIRDLNVGSVILTTGATTFDPSGLDDIYMYNRSQNVMTSLEFERILSAGGPTMGHLVRPSDEKEPEKIAWLQCIGSRDTNRCGNGYCSSVCCMYAIKDAMIAKEHSDKELDAAIFNMDMRTFGKDYEKYYNRAADQEGVRFVKSRIHSVVEEPGTDNLILNYADEEGKMHQEVFDMVILSVGLVIPEESVALANRIGVELDKYNFVKTPTFNPLQTSRPGIYVSGSFQGPKDIPSSITEASGSACAAGIKLAAARHTNTKTVVMPEQRDVLGEEPRIGVFVCKCGINIAGIIDVEEVENYTKTLPNVVYTGENLFTCSQDTQVSIKEIINEHNLNRVVVASCTPKTHEGIFMDTLEEAGLNKYLFEMANIRNQDSWMHFHEPEKATRKAKDLIRMAVARVATLGPLHDKRISVIDKALVIGGGVAGMTAAKGLADQGYHVTLVEKQNHLGGLGNRLHHTIEGDDIKAYLKELIDTVENHDKIEILKQALIVEFGGYKGNFNTTVLVGTSMEERKIDHGAMIVATGATEYQPTEFLYNESEAVVTQLELSDMMEENKVGNPDRVIMIQCVGSRNQENPNCSRVCCQSAVKNAIALKEKNPDTDVFILYRDMRMYSMLEEFYTKARNMGVIFSRFDPENKPEVTKGQDGKLSVTFTDHVLGCKVEASADLVVLSAGVKAADTEELATIIKTNTNAEGFFMEAHVKLRPVEAPTEGIFICGTAHGPKLITETITQAMAAASRATTFLSQESLTLSSVTAEVMQENCAACLVCVRSCPYNVPVINELGVSYIDPALCQGCGVCASECPAKTIKLNWYEDNQLLSKVESLLEGVI</sequence>
<dbReference type="InterPro" id="IPR036188">
    <property type="entry name" value="FAD/NAD-bd_sf"/>
</dbReference>
<dbReference type="SUPFAM" id="SSF54862">
    <property type="entry name" value="4Fe-4S ferredoxins"/>
    <property type="match status" value="1"/>
</dbReference>
<comment type="similarity">
    <text evidence="2">Belongs to the HdrA family.</text>
</comment>
<keyword evidence="7" id="KW-0408">Iron</keyword>
<dbReference type="GO" id="GO:0046872">
    <property type="term" value="F:metal ion binding"/>
    <property type="evidence" value="ECO:0007669"/>
    <property type="project" value="UniProtKB-KW"/>
</dbReference>
<dbReference type="InterPro" id="IPR023753">
    <property type="entry name" value="FAD/NAD-binding_dom"/>
</dbReference>
<evidence type="ECO:0000259" key="9">
    <source>
        <dbReference type="PROSITE" id="PS51379"/>
    </source>
</evidence>
<dbReference type="EMBL" id="FNLL01000006">
    <property type="protein sequence ID" value="SDU30066.1"/>
    <property type="molecule type" value="Genomic_DNA"/>
</dbReference>
<organism evidence="10 11">
    <name type="scientific">Desulfobacula phenolica</name>
    <dbReference type="NCBI Taxonomy" id="90732"/>
    <lineage>
        <taxon>Bacteria</taxon>
        <taxon>Pseudomonadati</taxon>
        <taxon>Thermodesulfobacteriota</taxon>
        <taxon>Desulfobacteria</taxon>
        <taxon>Desulfobacterales</taxon>
        <taxon>Desulfobacteraceae</taxon>
        <taxon>Desulfobacula</taxon>
    </lineage>
</organism>
<keyword evidence="6" id="KW-0560">Oxidoreductase</keyword>
<evidence type="ECO:0000256" key="7">
    <source>
        <dbReference type="ARBA" id="ARBA00023004"/>
    </source>
</evidence>
<evidence type="ECO:0000256" key="4">
    <source>
        <dbReference type="ARBA" id="ARBA00022723"/>
    </source>
</evidence>
<accession>A0A1H2HE55</accession>
<dbReference type="InterPro" id="IPR017896">
    <property type="entry name" value="4Fe4S_Fe-S-bd"/>
</dbReference>
<dbReference type="Gene3D" id="1.10.1060.10">
    <property type="entry name" value="Alpha-helical ferredoxin"/>
    <property type="match status" value="1"/>
</dbReference>
<keyword evidence="11" id="KW-1185">Reference proteome</keyword>
<dbReference type="Pfam" id="PF07992">
    <property type="entry name" value="Pyr_redox_2"/>
    <property type="match status" value="3"/>
</dbReference>
<evidence type="ECO:0000256" key="5">
    <source>
        <dbReference type="ARBA" id="ARBA00022827"/>
    </source>
</evidence>
<dbReference type="GO" id="GO:0051539">
    <property type="term" value="F:4 iron, 4 sulfur cluster binding"/>
    <property type="evidence" value="ECO:0007669"/>
    <property type="project" value="UniProtKB-KW"/>
</dbReference>
<proteinExistence type="inferred from homology"/>
<dbReference type="SUPFAM" id="SSF46548">
    <property type="entry name" value="alpha-helical ferredoxin"/>
    <property type="match status" value="2"/>
</dbReference>
<evidence type="ECO:0000313" key="11">
    <source>
        <dbReference type="Proteomes" id="UP000199608"/>
    </source>
</evidence>
<reference evidence="11" key="1">
    <citation type="submission" date="2016-10" db="EMBL/GenBank/DDBJ databases">
        <authorList>
            <person name="Varghese N."/>
            <person name="Submissions S."/>
        </authorList>
    </citation>
    <scope>NUCLEOTIDE SEQUENCE [LARGE SCALE GENOMIC DNA]</scope>
    <source>
        <strain evidence="11">DSM 3384</strain>
    </source>
</reference>
<dbReference type="Pfam" id="PF14691">
    <property type="entry name" value="Fer4_20"/>
    <property type="match status" value="1"/>
</dbReference>
<dbReference type="PROSITE" id="PS51379">
    <property type="entry name" value="4FE4S_FER_2"/>
    <property type="match status" value="3"/>
</dbReference>
<dbReference type="InterPro" id="IPR039650">
    <property type="entry name" value="HdrA-like"/>
</dbReference>
<dbReference type="Proteomes" id="UP000199608">
    <property type="component" value="Unassembled WGS sequence"/>
</dbReference>